<gene>
    <name evidence="5" type="ORF">H8923_10875</name>
</gene>
<evidence type="ECO:0000313" key="5">
    <source>
        <dbReference type="EMBL" id="MBC5997267.1"/>
    </source>
</evidence>
<evidence type="ECO:0000256" key="2">
    <source>
        <dbReference type="ARBA" id="ARBA00023125"/>
    </source>
</evidence>
<dbReference type="SUPFAM" id="SSF46689">
    <property type="entry name" value="Homeodomain-like"/>
    <property type="match status" value="1"/>
</dbReference>
<dbReference type="EMBL" id="JACRWE010000004">
    <property type="protein sequence ID" value="MBC5997267.1"/>
    <property type="molecule type" value="Genomic_DNA"/>
</dbReference>
<dbReference type="Proteomes" id="UP000609849">
    <property type="component" value="Unassembled WGS sequence"/>
</dbReference>
<dbReference type="PANTHER" id="PTHR43280:SF2">
    <property type="entry name" value="HTH-TYPE TRANSCRIPTIONAL REGULATOR EXSA"/>
    <property type="match status" value="1"/>
</dbReference>
<reference evidence="5 6" key="1">
    <citation type="submission" date="2020-08" db="EMBL/GenBank/DDBJ databases">
        <authorList>
            <person name="Liu C."/>
            <person name="Sun Q."/>
        </authorList>
    </citation>
    <scope>NUCLEOTIDE SEQUENCE [LARGE SCALE GENOMIC DNA]</scope>
    <source>
        <strain evidence="5 6">NSJ-18</strain>
    </source>
</reference>
<dbReference type="InterPro" id="IPR020449">
    <property type="entry name" value="Tscrpt_reg_AraC-type_HTH"/>
</dbReference>
<evidence type="ECO:0000256" key="1">
    <source>
        <dbReference type="ARBA" id="ARBA00023015"/>
    </source>
</evidence>
<keyword evidence="6" id="KW-1185">Reference proteome</keyword>
<protein>
    <submittedName>
        <fullName evidence="5">Helix-turn-helix transcriptional regulator</fullName>
    </submittedName>
</protein>
<dbReference type="InterPro" id="IPR009057">
    <property type="entry name" value="Homeodomain-like_sf"/>
</dbReference>
<proteinExistence type="predicted"/>
<keyword evidence="2" id="KW-0238">DNA-binding</keyword>
<dbReference type="SMART" id="SM00342">
    <property type="entry name" value="HTH_ARAC"/>
    <property type="match status" value="1"/>
</dbReference>
<dbReference type="PROSITE" id="PS01124">
    <property type="entry name" value="HTH_ARAC_FAMILY_2"/>
    <property type="match status" value="1"/>
</dbReference>
<dbReference type="PANTHER" id="PTHR43280">
    <property type="entry name" value="ARAC-FAMILY TRANSCRIPTIONAL REGULATOR"/>
    <property type="match status" value="1"/>
</dbReference>
<dbReference type="InterPro" id="IPR018060">
    <property type="entry name" value="HTH_AraC"/>
</dbReference>
<sequence length="393" mass="46202">MKLNKNNLKNIYDTISSLFSLNFIVIYNNEDEITRLNNIELPDCIKEDEMKMINTISEKISLRCENTVCYFESKMKLKYISFSVCSGEDYEGSIIIGPYINSPNQLEVVDSSGRNLDKVIPIIKILQEKAIENIVTSMINYQIENTKVTIIHEDANIRNTNKNRYIKEFDMSLINIRERYKLENQLLHYVSMGDNDKASKIVGKDLVVDLNRFPDEPMRNLKNFAITMNTLLRKAVQENNIEPYVLDSISEYFAKRIERSSKMSIIYSIFEEMIKEYCNLVNEYKTKGYSKLVSNAINYVKLNFKYEISLSSIADELFVHPTYLAKKFKEETDKTISEYINEIRVKEAKMMLKSTEFKIEDIAYYVGYNDKKYFSKVFKKIYNQSPSDYRKYN</sequence>
<keyword evidence="3" id="KW-0804">Transcription</keyword>
<comment type="caution">
    <text evidence="5">The sequence shown here is derived from an EMBL/GenBank/DDBJ whole genome shotgun (WGS) entry which is preliminary data.</text>
</comment>
<keyword evidence="1" id="KW-0805">Transcription regulation</keyword>
<evidence type="ECO:0000313" key="6">
    <source>
        <dbReference type="Proteomes" id="UP000609849"/>
    </source>
</evidence>
<feature type="domain" description="HTH araC/xylS-type" evidence="4">
    <location>
        <begin position="294"/>
        <end position="392"/>
    </location>
</feature>
<dbReference type="RefSeq" id="WP_153924820.1">
    <property type="nucleotide sequence ID" value="NZ_JACRWE010000004.1"/>
</dbReference>
<dbReference type="Gene3D" id="1.10.10.60">
    <property type="entry name" value="Homeodomain-like"/>
    <property type="match status" value="2"/>
</dbReference>
<dbReference type="InterPro" id="IPR018062">
    <property type="entry name" value="HTH_AraC-typ_CS"/>
</dbReference>
<organism evidence="5 6">
    <name type="scientific">Romboutsia faecis</name>
    <dbReference type="NCBI Taxonomy" id="2764597"/>
    <lineage>
        <taxon>Bacteria</taxon>
        <taxon>Bacillati</taxon>
        <taxon>Bacillota</taxon>
        <taxon>Clostridia</taxon>
        <taxon>Peptostreptococcales</taxon>
        <taxon>Peptostreptococcaceae</taxon>
        <taxon>Romboutsia</taxon>
    </lineage>
</organism>
<dbReference type="PROSITE" id="PS00041">
    <property type="entry name" value="HTH_ARAC_FAMILY_1"/>
    <property type="match status" value="1"/>
</dbReference>
<evidence type="ECO:0000256" key="3">
    <source>
        <dbReference type="ARBA" id="ARBA00023163"/>
    </source>
</evidence>
<evidence type="ECO:0000259" key="4">
    <source>
        <dbReference type="PROSITE" id="PS01124"/>
    </source>
</evidence>
<name>A0ABR7JR56_9FIRM</name>
<dbReference type="Pfam" id="PF12833">
    <property type="entry name" value="HTH_18"/>
    <property type="match status" value="1"/>
</dbReference>
<dbReference type="PRINTS" id="PR00032">
    <property type="entry name" value="HTHARAC"/>
</dbReference>
<accession>A0ABR7JR56</accession>